<evidence type="ECO:0000256" key="1">
    <source>
        <dbReference type="ARBA" id="ARBA00004123"/>
    </source>
</evidence>
<comment type="subunit">
    <text evidence="7">Component of the condensin-2 complex.</text>
</comment>
<proteinExistence type="predicted"/>
<dbReference type="Proteomes" id="UP000287033">
    <property type="component" value="Unassembled WGS sequence"/>
</dbReference>
<feature type="region of interest" description="Disordered" evidence="8">
    <location>
        <begin position="1378"/>
        <end position="1399"/>
    </location>
</feature>
<dbReference type="GO" id="GO:0007076">
    <property type="term" value="P:mitotic chromosome condensation"/>
    <property type="evidence" value="ECO:0007669"/>
    <property type="project" value="UniProtKB-UniRule"/>
</dbReference>
<keyword evidence="2 7" id="KW-0132">Cell division</keyword>
<dbReference type="InterPro" id="IPR016024">
    <property type="entry name" value="ARM-type_fold"/>
</dbReference>
<sequence>MCVPFWRLESGFEMAGAQLVASLEYFKLRCISTAWVDTVWELDFTETEPLDSHLEAEITENGPEIFFQLYESLFKFIDQPQPANVLGDVWTIFTENNLSHNALIAVLHHFVHMVQDKRANVIQREYALHAAGLYFLLLEIPGSVANRIFHPVLFDKCLDTIKKSWPATEEGNRKRKKDTQMKSSQSVAKGRKRTKPVRQMVNEDVFEEDEEEGDLDVFFSTHDLCRVRDDIFSLLKKVLRLLSKFSLKEKPDCAQHCLQLFTELINFETVIGVLDFTDSIDIERMKTLPELAYYGLKLLCAPNHGDVNKMLRWLFQRLLNTILLVGGGEGSKSCALLGVGQKVIAARDQAIKFISYIVDRVEETALPVLQVLLQHICIKVPDKVEYRTHGAQALVKLLMKLPSVEFVAFLHWLNKFSQNSKVAYRNFTLDVVMALMELPEREPDGSIPPEHQKYLCHKYWIQFVILGRCSDKAPSVRSRALCCLAQCLELNTSKAVMYVQEILLQTTNIRHKTPQALKSIEFADNQDSAECDATANQCKDTLKSVEVTDPGDSIFTNVKEIMTMLRLRAGDERTIVRKSAIQLFVSILKHNLVSCTQEDLSMLQDHCRDPAVSVRKQALQSITDLLLAQPSNSVLQKAWMNGVIPVVIDSETAVQEKALECLNQVIIQQIKDYRHFSEEDKYQRLTWDILGYLALENQELSRYLTKAFLLWSRQNLFDSMFIKCLISHTEAEHAPAAWMLLSKVAGSSPKLNYDKIIISWDNVYRSKNIDSSTSHILNVIGNIAQHLSDATRSKLIDGVQNWINAFCSPPEIISPAVETLYKLCQAQCETPKDTQVLLDQVCGKLIFACESYISSIVLEDGGVENADENMMIKHLFTLGEVAQLCPGKVEKRIFMLVQSFLATPSSLDPDGDDVPASQPLSQFSGSPVMSSVVRAHAFFTLGKLCLQHEDLAKKCVAALARELEVCENVAVRNNVIIIMCDLCMRYTSMVDRYIPNIAVCLKDDDPFIRKQTLVMLTNLLQEEFIKWKGSLFFRFVSVLVDSDESIRRFAEFCLVYLLLKRNPVMFSQHFIECILHFNGYEKHEKYNKFPQTEREKKLFSLKGDKNREKRMTVYKFLLEHFTDEQRFSITNKIAQSILACFVDGILPLDMEANELLSDTFVVMSCKEIKLSSMKTKPGDEAQVEDEMAMANAVMQAAQKKLISQVQKKNFVENIIPIVTSLKNQLEQKHLPALKDLMHYLREVMQDYRNEVKDFFAVDKQLAAELEYDLKKYEEQLVREEEERQNLPTALEMANPTSTTVLSPRVSPAAMSDAQTGSEAPSPLGLKTAQPTTSPQKTPTLASCGFITPKTGMLKMPKFTKPRSVSLSSVAILNSARKAAELDKKKRKSSSGWIPSSSIGNSNIEQRLAVGRDSSVVSFQGSGQRTRSALSANSSVVERAVSTPDRTIDNVTFAAGVSYISMTQTPSEKYEEHAQEEQKSMLCLMSPDKPVPHPRQWNVKSPATRNTNQIQGRTRSQKKYPLRPSN</sequence>
<dbReference type="InterPro" id="IPR012371">
    <property type="entry name" value="NCAPD3"/>
</dbReference>
<evidence type="ECO:0000256" key="6">
    <source>
        <dbReference type="ARBA" id="ARBA00023306"/>
    </source>
</evidence>
<feature type="region of interest" description="Disordered" evidence="8">
    <location>
        <begin position="168"/>
        <end position="195"/>
    </location>
</feature>
<evidence type="ECO:0000256" key="8">
    <source>
        <dbReference type="SAM" id="MobiDB-lite"/>
    </source>
</evidence>
<dbReference type="Pfam" id="PF12717">
    <property type="entry name" value="Cnd1"/>
    <property type="match status" value="1"/>
</dbReference>
<evidence type="ECO:0000256" key="5">
    <source>
        <dbReference type="ARBA" id="ARBA00023242"/>
    </source>
</evidence>
<feature type="compositionally biased region" description="Basic and acidic residues" evidence="8">
    <location>
        <begin position="1467"/>
        <end position="1478"/>
    </location>
</feature>
<dbReference type="GO" id="GO:0000779">
    <property type="term" value="C:condensed chromosome, centromeric region"/>
    <property type="evidence" value="ECO:0007669"/>
    <property type="project" value="UniProtKB-UniRule"/>
</dbReference>
<evidence type="ECO:0000313" key="11">
    <source>
        <dbReference type="Proteomes" id="UP000287033"/>
    </source>
</evidence>
<feature type="compositionally biased region" description="Polar residues" evidence="8">
    <location>
        <begin position="1328"/>
        <end position="1340"/>
    </location>
</feature>
<keyword evidence="5 7" id="KW-0539">Nucleus</keyword>
<dbReference type="InterPro" id="IPR032682">
    <property type="entry name" value="Cnd1_C"/>
</dbReference>
<feature type="compositionally biased region" description="Polar residues" evidence="8">
    <location>
        <begin position="1497"/>
        <end position="1513"/>
    </location>
</feature>
<dbReference type="InterPro" id="IPR011989">
    <property type="entry name" value="ARM-like"/>
</dbReference>
<comment type="caution">
    <text evidence="10">The sequence shown here is derived from an EMBL/GenBank/DDBJ whole genome shotgun (WGS) entry which is preliminary data.</text>
</comment>
<evidence type="ECO:0000256" key="7">
    <source>
        <dbReference type="PIRNR" id="PIRNR036508"/>
    </source>
</evidence>
<comment type="function">
    <text evidence="7">Regulatory subunit of the condensin-2 complex, a complex which establishes mitotic chromosome architecture and is involved in physical rigidity of the chromatid axis.</text>
</comment>
<dbReference type="GO" id="GO:0005634">
    <property type="term" value="C:nucleus"/>
    <property type="evidence" value="ECO:0007669"/>
    <property type="project" value="UniProtKB-SubCell"/>
</dbReference>
<accession>A0A401RYL8</accession>
<dbReference type="OrthoDB" id="10263978at2759"/>
<feature type="compositionally biased region" description="Basic residues" evidence="8">
    <location>
        <begin position="1514"/>
        <end position="1525"/>
    </location>
</feature>
<dbReference type="OMA" id="KYRQFAV"/>
<dbReference type="InterPro" id="IPR026971">
    <property type="entry name" value="CND1/NCAPD3"/>
</dbReference>
<dbReference type="EMBL" id="BEZZ01000025">
    <property type="protein sequence ID" value="GCC23251.1"/>
    <property type="molecule type" value="Genomic_DNA"/>
</dbReference>
<gene>
    <name evidence="10" type="ORF">chiPu_0001645</name>
</gene>
<dbReference type="GO" id="GO:0010032">
    <property type="term" value="P:meiotic chromosome condensation"/>
    <property type="evidence" value="ECO:0007669"/>
    <property type="project" value="TreeGrafter"/>
</dbReference>
<comment type="subcellular location">
    <subcellularLocation>
        <location evidence="1 7">Nucleus</location>
    </subcellularLocation>
</comment>
<reference evidence="10 11" key="1">
    <citation type="journal article" date="2018" name="Nat. Ecol. Evol.">
        <title>Shark genomes provide insights into elasmobranch evolution and the origin of vertebrates.</title>
        <authorList>
            <person name="Hara Y"/>
            <person name="Yamaguchi K"/>
            <person name="Onimaru K"/>
            <person name="Kadota M"/>
            <person name="Koyanagi M"/>
            <person name="Keeley SD"/>
            <person name="Tatsumi K"/>
            <person name="Tanaka K"/>
            <person name="Motone F"/>
            <person name="Kageyama Y"/>
            <person name="Nozu R"/>
            <person name="Adachi N"/>
            <person name="Nishimura O"/>
            <person name="Nakagawa R"/>
            <person name="Tanegashima C"/>
            <person name="Kiyatake I"/>
            <person name="Matsumoto R"/>
            <person name="Murakumo K"/>
            <person name="Nishida K"/>
            <person name="Terakita A"/>
            <person name="Kuratani S"/>
            <person name="Sato K"/>
            <person name="Hyodo S Kuraku.S."/>
        </authorList>
    </citation>
    <scope>NUCLEOTIDE SEQUENCE [LARGE SCALE GENOMIC DNA]</scope>
</reference>
<keyword evidence="11" id="KW-1185">Reference proteome</keyword>
<feature type="region of interest" description="Disordered" evidence="8">
    <location>
        <begin position="1467"/>
        <end position="1525"/>
    </location>
</feature>
<dbReference type="SUPFAM" id="SSF48371">
    <property type="entry name" value="ARM repeat"/>
    <property type="match status" value="1"/>
</dbReference>
<keyword evidence="4 7" id="KW-0226">DNA condensation</keyword>
<dbReference type="Gene3D" id="1.25.10.10">
    <property type="entry name" value="Leucine-rich Repeat Variant"/>
    <property type="match status" value="3"/>
</dbReference>
<name>A0A401RYL8_CHIPU</name>
<evidence type="ECO:0000256" key="2">
    <source>
        <dbReference type="ARBA" id="ARBA00022618"/>
    </source>
</evidence>
<evidence type="ECO:0000256" key="3">
    <source>
        <dbReference type="ARBA" id="ARBA00022776"/>
    </source>
</evidence>
<evidence type="ECO:0000313" key="10">
    <source>
        <dbReference type="EMBL" id="GCC23251.1"/>
    </source>
</evidence>
<dbReference type="PANTHER" id="PTHR14222:SF1">
    <property type="entry name" value="CONDENSIN-2 COMPLEX SUBUNIT D3"/>
    <property type="match status" value="1"/>
</dbReference>
<dbReference type="FunFam" id="1.25.10.10:FF:000345">
    <property type="entry name" value="Condensin-2 complex subunit D3"/>
    <property type="match status" value="1"/>
</dbReference>
<feature type="domain" description="Condensin complex subunit 1 C-terminal" evidence="9">
    <location>
        <begin position="971"/>
        <end position="1138"/>
    </location>
</feature>
<dbReference type="PIRSF" id="PIRSF036508">
    <property type="entry name" value="Condns_HCP-6"/>
    <property type="match status" value="1"/>
</dbReference>
<evidence type="ECO:0000256" key="4">
    <source>
        <dbReference type="ARBA" id="ARBA00023067"/>
    </source>
</evidence>
<organism evidence="10 11">
    <name type="scientific">Chiloscyllium punctatum</name>
    <name type="common">Brownbanded bambooshark</name>
    <name type="synonym">Hemiscyllium punctatum</name>
    <dbReference type="NCBI Taxonomy" id="137246"/>
    <lineage>
        <taxon>Eukaryota</taxon>
        <taxon>Metazoa</taxon>
        <taxon>Chordata</taxon>
        <taxon>Craniata</taxon>
        <taxon>Vertebrata</taxon>
        <taxon>Chondrichthyes</taxon>
        <taxon>Elasmobranchii</taxon>
        <taxon>Galeomorphii</taxon>
        <taxon>Galeoidea</taxon>
        <taxon>Orectolobiformes</taxon>
        <taxon>Hemiscylliidae</taxon>
        <taxon>Chiloscyllium</taxon>
    </lineage>
</organism>
<dbReference type="GO" id="GO:0042393">
    <property type="term" value="F:histone binding"/>
    <property type="evidence" value="ECO:0007669"/>
    <property type="project" value="TreeGrafter"/>
</dbReference>
<feature type="region of interest" description="Disordered" evidence="8">
    <location>
        <begin position="1282"/>
        <end position="1342"/>
    </location>
</feature>
<keyword evidence="3 7" id="KW-0498">Mitosis</keyword>
<dbReference type="STRING" id="137246.A0A401RYL8"/>
<dbReference type="FunFam" id="1.25.10.10:FF:000613">
    <property type="entry name" value="Condensin-2 complex subunit D3"/>
    <property type="match status" value="1"/>
</dbReference>
<dbReference type="PANTHER" id="PTHR14222">
    <property type="entry name" value="CONDENSIN"/>
    <property type="match status" value="1"/>
</dbReference>
<protein>
    <recommendedName>
        <fullName evidence="7">Condensin-2 complex subunit D3</fullName>
    </recommendedName>
</protein>
<feature type="compositionally biased region" description="Low complexity" evidence="8">
    <location>
        <begin position="1389"/>
        <end position="1399"/>
    </location>
</feature>
<dbReference type="GO" id="GO:0051301">
    <property type="term" value="P:cell division"/>
    <property type="evidence" value="ECO:0007669"/>
    <property type="project" value="UniProtKB-UniRule"/>
</dbReference>
<dbReference type="GO" id="GO:0000796">
    <property type="term" value="C:condensin complex"/>
    <property type="evidence" value="ECO:0007669"/>
    <property type="project" value="UniProtKB-UniRule"/>
</dbReference>
<evidence type="ECO:0000259" key="9">
    <source>
        <dbReference type="Pfam" id="PF12717"/>
    </source>
</evidence>
<keyword evidence="6 7" id="KW-0131">Cell cycle</keyword>